<evidence type="ECO:0000259" key="2">
    <source>
        <dbReference type="Pfam" id="PF11740"/>
    </source>
</evidence>
<feature type="compositionally biased region" description="Basic and acidic residues" evidence="1">
    <location>
        <begin position="191"/>
        <end position="220"/>
    </location>
</feature>
<dbReference type="InterPro" id="IPR021104">
    <property type="entry name" value="KfrA_DNA-bd_N"/>
</dbReference>
<feature type="compositionally biased region" description="Low complexity" evidence="1">
    <location>
        <begin position="232"/>
        <end position="241"/>
    </location>
</feature>
<geneLocation type="plasmid" evidence="3">
    <name>unnamed1</name>
</geneLocation>
<gene>
    <name evidence="3" type="ORF">D2917_31410</name>
</gene>
<dbReference type="Pfam" id="PF11740">
    <property type="entry name" value="KfrA_N"/>
    <property type="match status" value="1"/>
</dbReference>
<accession>A0A5P3VRY3</accession>
<proteinExistence type="predicted"/>
<evidence type="ECO:0000313" key="3">
    <source>
        <dbReference type="EMBL" id="QEZ48788.1"/>
    </source>
</evidence>
<dbReference type="Proteomes" id="UP000325743">
    <property type="component" value="Plasmid unnamed1"/>
</dbReference>
<sequence length="283" mass="30222">MVGQKPTLLGVRERLGNTGSMNTIHKHFSAWQSSQRPAARKPSEPNPRLLATLGAEMSKVAEEAAADANAALAQALNELAVMAANGETLEAERDDLAAQLLDMTSQRDTAVGKAGEQGAEIDRLKLEASRLQEELGQVRRLLAQAELRLEAVPRLEQEIGTDRAQLVGEQAARAEAEKAAAVANAQRAAEEAARQRAESRLASAEGKESEARKELAEAHAAHQATSDKLTEAVRAAAGAQAELRELRAQQQQSEAGEPRQTDERPQNEGKGNASGKKRAPPTS</sequence>
<evidence type="ECO:0000313" key="4">
    <source>
        <dbReference type="Proteomes" id="UP000325743"/>
    </source>
</evidence>
<evidence type="ECO:0000256" key="1">
    <source>
        <dbReference type="SAM" id="MobiDB-lite"/>
    </source>
</evidence>
<name>A0A5P3VRY3_9BURK</name>
<reference evidence="3 4" key="1">
    <citation type="submission" date="2018-09" db="EMBL/GenBank/DDBJ databases">
        <title>Complete genome sequence of Cupriavidus oxalaticus T2, a bacterium capable of phenol tolerance and degradation.</title>
        <authorList>
            <person name="Yan J."/>
        </authorList>
    </citation>
    <scope>NUCLEOTIDE SEQUENCE [LARGE SCALE GENOMIC DNA]</scope>
    <source>
        <strain evidence="3 4">T2</strain>
        <plasmid evidence="3 4">unnamed1</plasmid>
    </source>
</reference>
<dbReference type="EMBL" id="CP032520">
    <property type="protein sequence ID" value="QEZ48788.1"/>
    <property type="molecule type" value="Genomic_DNA"/>
</dbReference>
<protein>
    <recommendedName>
        <fullName evidence="2">KfrA N-terminal DNA-binding domain-containing protein</fullName>
    </recommendedName>
</protein>
<dbReference type="AlphaFoldDB" id="A0A5P3VRY3"/>
<keyword evidence="3" id="KW-0614">Plasmid</keyword>
<feature type="region of interest" description="Disordered" evidence="1">
    <location>
        <begin position="191"/>
        <end position="283"/>
    </location>
</feature>
<organism evidence="3 4">
    <name type="scientific">Cupriavidus oxalaticus</name>
    <dbReference type="NCBI Taxonomy" id="96344"/>
    <lineage>
        <taxon>Bacteria</taxon>
        <taxon>Pseudomonadati</taxon>
        <taxon>Pseudomonadota</taxon>
        <taxon>Betaproteobacteria</taxon>
        <taxon>Burkholderiales</taxon>
        <taxon>Burkholderiaceae</taxon>
        <taxon>Cupriavidus</taxon>
    </lineage>
</organism>
<feature type="domain" description="KfrA N-terminal DNA-binding" evidence="2">
    <location>
        <begin position="3"/>
        <end position="100"/>
    </location>
</feature>
<feature type="compositionally biased region" description="Basic and acidic residues" evidence="1">
    <location>
        <begin position="256"/>
        <end position="267"/>
    </location>
</feature>